<dbReference type="InterPro" id="IPR002925">
    <property type="entry name" value="Dienelactn_hydro"/>
</dbReference>
<dbReference type="Proteomes" id="UP000541969">
    <property type="component" value="Unassembled WGS sequence"/>
</dbReference>
<dbReference type="EC" id="3.1.1.45" evidence="2"/>
<evidence type="ECO:0000313" key="3">
    <source>
        <dbReference type="Proteomes" id="UP000541969"/>
    </source>
</evidence>
<dbReference type="Gene3D" id="3.40.50.1820">
    <property type="entry name" value="alpha/beta hydrolase"/>
    <property type="match status" value="1"/>
</dbReference>
<evidence type="ECO:0000259" key="1">
    <source>
        <dbReference type="Pfam" id="PF01738"/>
    </source>
</evidence>
<gene>
    <name evidence="2" type="ORF">GGQ55_004951</name>
</gene>
<feature type="domain" description="Dienelactone hydrolase" evidence="1">
    <location>
        <begin position="15"/>
        <end position="234"/>
    </location>
</feature>
<name>A0A853CRZ9_9ACTN</name>
<dbReference type="PANTHER" id="PTHR46623:SF6">
    <property type="entry name" value="ALPHA_BETA-HYDROLASES SUPERFAMILY PROTEIN"/>
    <property type="match status" value="1"/>
</dbReference>
<keyword evidence="3" id="KW-1185">Reference proteome</keyword>
<dbReference type="EMBL" id="JACBZT010000001">
    <property type="protein sequence ID" value="NYJ08673.1"/>
    <property type="molecule type" value="Genomic_DNA"/>
</dbReference>
<dbReference type="Pfam" id="PF01738">
    <property type="entry name" value="DLH"/>
    <property type="match status" value="1"/>
</dbReference>
<dbReference type="SUPFAM" id="SSF53474">
    <property type="entry name" value="alpha/beta-Hydrolases"/>
    <property type="match status" value="1"/>
</dbReference>
<keyword evidence="2" id="KW-0378">Hydrolase</keyword>
<protein>
    <submittedName>
        <fullName evidence="2">Carboxymethylenebutenolidase</fullName>
        <ecNumber evidence="2">3.1.1.45</ecNumber>
    </submittedName>
</protein>
<dbReference type="RefSeq" id="WP_179721443.1">
    <property type="nucleotide sequence ID" value="NZ_JACBZT010000001.1"/>
</dbReference>
<accession>A0A853CRZ9</accession>
<sequence length="239" mass="25199">MPPTRIPGATTAPELDGYLAVPPVGEGPWPGVVVVHEVFGLTDDTRQQADRLAAAGYLAVAPNLFTAGGALRCMRSTFGSLMRAAGPPFDDLEAVRSWLADRPDCTGRVGIIGFCMGGGFALLAAPKGFDASAPNYGPLPKADLEEVLRGACPVVASYGGRDRGLPGAAAKVERVLTDLGVEHDVKEYPEAGHSFLNRHNTGPFGVLEKVAGLAYHHPSAEDAWARILTFFDRHLRAAA</sequence>
<dbReference type="AlphaFoldDB" id="A0A853CRZ9"/>
<dbReference type="InterPro" id="IPR029058">
    <property type="entry name" value="AB_hydrolase_fold"/>
</dbReference>
<comment type="caution">
    <text evidence="2">The sequence shown here is derived from an EMBL/GenBank/DDBJ whole genome shotgun (WGS) entry which is preliminary data.</text>
</comment>
<dbReference type="GO" id="GO:0008806">
    <property type="term" value="F:carboxymethylenebutenolidase activity"/>
    <property type="evidence" value="ECO:0007669"/>
    <property type="project" value="UniProtKB-EC"/>
</dbReference>
<reference evidence="2 3" key="1">
    <citation type="submission" date="2020-07" db="EMBL/GenBank/DDBJ databases">
        <title>Sequencing the genomes of 1000 actinobacteria strains.</title>
        <authorList>
            <person name="Klenk H.-P."/>
        </authorList>
    </citation>
    <scope>NUCLEOTIDE SEQUENCE [LARGE SCALE GENOMIC DNA]</scope>
    <source>
        <strain evidence="2 3">DSM 104001</strain>
    </source>
</reference>
<dbReference type="InterPro" id="IPR051049">
    <property type="entry name" value="Dienelactone_hydrolase-like"/>
</dbReference>
<proteinExistence type="predicted"/>
<dbReference type="PANTHER" id="PTHR46623">
    <property type="entry name" value="CARBOXYMETHYLENEBUTENOLIDASE-RELATED"/>
    <property type="match status" value="1"/>
</dbReference>
<evidence type="ECO:0000313" key="2">
    <source>
        <dbReference type="EMBL" id="NYJ08673.1"/>
    </source>
</evidence>
<organism evidence="2 3">
    <name type="scientific">Petropleomorpha daqingensis</name>
    <dbReference type="NCBI Taxonomy" id="2026353"/>
    <lineage>
        <taxon>Bacteria</taxon>
        <taxon>Bacillati</taxon>
        <taxon>Actinomycetota</taxon>
        <taxon>Actinomycetes</taxon>
        <taxon>Geodermatophilales</taxon>
        <taxon>Geodermatophilaceae</taxon>
        <taxon>Petropleomorpha</taxon>
    </lineage>
</organism>